<keyword evidence="2" id="KW-0238">DNA-binding</keyword>
<feature type="domain" description="HTH iclR-type" evidence="1">
    <location>
        <begin position="21"/>
        <end position="60"/>
    </location>
</feature>
<dbReference type="GO" id="GO:0003677">
    <property type="term" value="F:DNA binding"/>
    <property type="evidence" value="ECO:0007669"/>
    <property type="project" value="UniProtKB-KW"/>
</dbReference>
<dbReference type="SUPFAM" id="SSF46785">
    <property type="entry name" value="Winged helix' DNA-binding domain"/>
    <property type="match status" value="1"/>
</dbReference>
<dbReference type="Proteomes" id="UP000517916">
    <property type="component" value="Unassembled WGS sequence"/>
</dbReference>
<evidence type="ECO:0000313" key="3">
    <source>
        <dbReference type="Proteomes" id="UP000517916"/>
    </source>
</evidence>
<dbReference type="InterPro" id="IPR036390">
    <property type="entry name" value="WH_DNA-bd_sf"/>
</dbReference>
<accession>A0ABR6BCC4</accession>
<reference evidence="2 3" key="1">
    <citation type="submission" date="2020-08" db="EMBL/GenBank/DDBJ databases">
        <title>Genomic Encyclopedia of Archaeal and Bacterial Type Strains, Phase II (KMG-II): from individual species to whole genera.</title>
        <authorList>
            <person name="Goeker M."/>
        </authorList>
    </citation>
    <scope>NUCLEOTIDE SEQUENCE [LARGE SCALE GENOMIC DNA]</scope>
    <source>
        <strain evidence="2 3">DSM 43850</strain>
    </source>
</reference>
<dbReference type="Pfam" id="PF09339">
    <property type="entry name" value="HTH_IclR"/>
    <property type="match status" value="1"/>
</dbReference>
<dbReference type="RefSeq" id="WP_182836660.1">
    <property type="nucleotide sequence ID" value="NZ_JACJID010000001.1"/>
</dbReference>
<sequence>MTVAGTSKRFVLLALADRASDRGERTSLGVPTLCRKTDIKRSTMYGLLRELEEDDLIQRDNRRGVRRRRALRIWINLHSW</sequence>
<keyword evidence="3" id="KW-1185">Reference proteome</keyword>
<organism evidence="2 3">
    <name type="scientific">Kutzneria viridogrisea</name>
    <dbReference type="NCBI Taxonomy" id="47990"/>
    <lineage>
        <taxon>Bacteria</taxon>
        <taxon>Bacillati</taxon>
        <taxon>Actinomycetota</taxon>
        <taxon>Actinomycetes</taxon>
        <taxon>Pseudonocardiales</taxon>
        <taxon>Pseudonocardiaceae</taxon>
        <taxon>Kutzneria</taxon>
    </lineage>
</organism>
<evidence type="ECO:0000313" key="2">
    <source>
        <dbReference type="EMBL" id="MBA8924234.1"/>
    </source>
</evidence>
<gene>
    <name evidence="2" type="ORF">BC739_001431</name>
</gene>
<name>A0ABR6BCC4_9PSEU</name>
<proteinExistence type="predicted"/>
<dbReference type="EMBL" id="JACJID010000001">
    <property type="protein sequence ID" value="MBA8924234.1"/>
    <property type="molecule type" value="Genomic_DNA"/>
</dbReference>
<protein>
    <submittedName>
        <fullName evidence="2">DNA-binding IclR family transcriptional regulator</fullName>
    </submittedName>
</protein>
<dbReference type="InterPro" id="IPR005471">
    <property type="entry name" value="Tscrpt_reg_IclR_N"/>
</dbReference>
<dbReference type="InterPro" id="IPR036388">
    <property type="entry name" value="WH-like_DNA-bd_sf"/>
</dbReference>
<evidence type="ECO:0000259" key="1">
    <source>
        <dbReference type="Pfam" id="PF09339"/>
    </source>
</evidence>
<comment type="caution">
    <text evidence="2">The sequence shown here is derived from an EMBL/GenBank/DDBJ whole genome shotgun (WGS) entry which is preliminary data.</text>
</comment>
<dbReference type="Gene3D" id="1.10.10.10">
    <property type="entry name" value="Winged helix-like DNA-binding domain superfamily/Winged helix DNA-binding domain"/>
    <property type="match status" value="1"/>
</dbReference>